<evidence type="ECO:0000259" key="12">
    <source>
        <dbReference type="SMART" id="SM00965"/>
    </source>
</evidence>
<dbReference type="RefSeq" id="WP_105717378.1">
    <property type="nucleotide sequence ID" value="NZ_PVBQ01000009.1"/>
</dbReference>
<dbReference type="InterPro" id="IPR036942">
    <property type="entry name" value="Beta-barrel_TonB_sf"/>
</dbReference>
<protein>
    <submittedName>
        <fullName evidence="13">SusC/RagA family TonB-linked outer membrane protein</fullName>
    </submittedName>
</protein>
<dbReference type="Pfam" id="PF07715">
    <property type="entry name" value="Plug"/>
    <property type="match status" value="1"/>
</dbReference>
<dbReference type="InterPro" id="IPR012910">
    <property type="entry name" value="Plug_dom"/>
</dbReference>
<dbReference type="InterPro" id="IPR008969">
    <property type="entry name" value="CarboxyPept-like_regulatory"/>
</dbReference>
<keyword evidence="9 10" id="KW-0998">Cell outer membrane</keyword>
<keyword evidence="7 11" id="KW-0798">TonB box</keyword>
<dbReference type="InterPro" id="IPR000531">
    <property type="entry name" value="Beta-barrel_TonB"/>
</dbReference>
<dbReference type="InterPro" id="IPR023996">
    <property type="entry name" value="TonB-dep_OMP_SusC/RagA"/>
</dbReference>
<dbReference type="InterPro" id="IPR011662">
    <property type="entry name" value="Secretin/TonB_short_N"/>
</dbReference>
<name>A0A2S9J2D4_9SPHI</name>
<keyword evidence="4" id="KW-0406">Ion transport</keyword>
<sequence>MNYHQILRVMKIIMVLLTCGLLQLSAATYGQRITIHKKNVNIDKVLFDIRQQSGYDFFFDADIFAKNTKVSVSIRDADIVQALDACLKNTSFRYTIDNNIVVIKPDPKKAQNGTQPDVIVDQQRTRRITGRITDSQGQPLAGATITAIGKVAMKTSSLEDGSYVIEVDAETRKLAFSLVGYTASEIVLGSSNQINVSLETHVNEIEEVVMVGYGTQRKSDLSGSVGSVKGEQLMERPAVNLEQSLAGRIAGVNVSTNSGRPGGRTRIRVRGFSSINAANDPLYVVDGVIFTAGISSINPNDIESIDVLKDASATAIYGTRGTNGVIIVTTKRGKAGGQLNYDNYISVNNLARKQDVLNSQEFMMIEDQAYLNAEKFDPIGFGSGRYMDPKEKRKSFLVGNDEGKAELFYEDDAGNIRPLYDVDWQDKVTRSAVSHNHNVSWTGTDEKSNYGIYLGHVNENGIIINSYLRRYNARAVLDREVKDWLKVGGMISYSNNTERRADESQGGNNVPRMMIEMVPFIPYRYPDGTYGKRLDYDGLEKGDNPRAQLDESKRIHHTNTFNGNANATVTLAEGLDFNSAIGANVVNQYSPYFNSTESDLSAGLGRNYAQIASHASQFWQWTNRLNYSVNFNNDHQLDAMAGVEYQKFKYMSWSAAAQDIPDDYYEWYNLGSAATLQPAASASRRWQMGSFFGRANYSFKNRYLLTFTGRYDGSSRFGADNKYAFFPSGAFAWRISDEDFMQSVEKISALKLRVSYGLTGNSEIGEYRSQANLATNSYLFGGSLATGTLISTLANPELKWEKTSQFNVGLDAGFWNSRLNVEADFYIKNTNDLLLAAPVPTSSGYSSLTQNIGSLRNTGAELSVNSVNIAKDNFTWRTNFNISWLKNEITALGTNNEDIFMGPNFLGNTNILRVGESVSSFYGYVNDGVWSAAEATEAARYGKKPGDIKYVDLNGDGQINDRDRQIIGKGVPDFYGTLSNSFRYKNVELLVELQYSKGNDVFRLSEHSSLDRTGIANSFADVLDGWTPDNQQTEIAQWRPTGAGYDSRLESRKVQDGSFIRGKNLSLSYSLPTAKAKQIGFNGIRVFASAQNFFLLTKYKGYDPEVVTFDDTFAQGILFHDYPKAHTFMLGLNLSL</sequence>
<feature type="domain" description="Secretin/TonB short N-terminal" evidence="12">
    <location>
        <begin position="55"/>
        <end position="106"/>
    </location>
</feature>
<dbReference type="GO" id="GO:0009279">
    <property type="term" value="C:cell outer membrane"/>
    <property type="evidence" value="ECO:0007669"/>
    <property type="project" value="UniProtKB-SubCell"/>
</dbReference>
<keyword evidence="4" id="KW-0410">Iron transport</keyword>
<dbReference type="Pfam" id="PF13715">
    <property type="entry name" value="CarbopepD_reg_2"/>
    <property type="match status" value="1"/>
</dbReference>
<dbReference type="NCBIfam" id="TIGR04057">
    <property type="entry name" value="SusC_RagA_signa"/>
    <property type="match status" value="1"/>
</dbReference>
<dbReference type="SMART" id="SM00965">
    <property type="entry name" value="STN"/>
    <property type="match status" value="1"/>
</dbReference>
<gene>
    <name evidence="13" type="ORF">C5745_12655</name>
</gene>
<dbReference type="Gene3D" id="2.170.130.10">
    <property type="entry name" value="TonB-dependent receptor, plug domain"/>
    <property type="match status" value="1"/>
</dbReference>
<comment type="caution">
    <text evidence="13">The sequence shown here is derived from an EMBL/GenBank/DDBJ whole genome shotgun (WGS) entry which is preliminary data.</text>
</comment>
<evidence type="ECO:0000256" key="1">
    <source>
        <dbReference type="ARBA" id="ARBA00004571"/>
    </source>
</evidence>
<dbReference type="NCBIfam" id="TIGR04056">
    <property type="entry name" value="OMP_RagA_SusC"/>
    <property type="match status" value="1"/>
</dbReference>
<dbReference type="Gene3D" id="2.60.40.1120">
    <property type="entry name" value="Carboxypeptidase-like, regulatory domain"/>
    <property type="match status" value="1"/>
</dbReference>
<evidence type="ECO:0000256" key="9">
    <source>
        <dbReference type="ARBA" id="ARBA00023237"/>
    </source>
</evidence>
<dbReference type="Gene3D" id="2.40.170.20">
    <property type="entry name" value="TonB-dependent receptor, beta-barrel domain"/>
    <property type="match status" value="1"/>
</dbReference>
<keyword evidence="14" id="KW-1185">Reference proteome</keyword>
<dbReference type="FunFam" id="2.170.130.10:FF:000008">
    <property type="entry name" value="SusC/RagA family TonB-linked outer membrane protein"/>
    <property type="match status" value="1"/>
</dbReference>
<evidence type="ECO:0000256" key="2">
    <source>
        <dbReference type="ARBA" id="ARBA00022448"/>
    </source>
</evidence>
<evidence type="ECO:0000313" key="13">
    <source>
        <dbReference type="EMBL" id="PRD46943.1"/>
    </source>
</evidence>
<dbReference type="SUPFAM" id="SSF49464">
    <property type="entry name" value="Carboxypeptidase regulatory domain-like"/>
    <property type="match status" value="1"/>
</dbReference>
<organism evidence="13 14">
    <name type="scientific">Sphingobacterium haloxyli</name>
    <dbReference type="NCBI Taxonomy" id="2100533"/>
    <lineage>
        <taxon>Bacteria</taxon>
        <taxon>Pseudomonadati</taxon>
        <taxon>Bacteroidota</taxon>
        <taxon>Sphingobacteriia</taxon>
        <taxon>Sphingobacteriales</taxon>
        <taxon>Sphingobacteriaceae</taxon>
        <taxon>Sphingobacterium</taxon>
    </lineage>
</organism>
<dbReference type="Proteomes" id="UP000239711">
    <property type="component" value="Unassembled WGS sequence"/>
</dbReference>
<dbReference type="InterPro" id="IPR023997">
    <property type="entry name" value="TonB-dep_OMP_SusC/RagA_CS"/>
</dbReference>
<dbReference type="OrthoDB" id="9768177at2"/>
<proteinExistence type="inferred from homology"/>
<dbReference type="InterPro" id="IPR037066">
    <property type="entry name" value="Plug_dom_sf"/>
</dbReference>
<dbReference type="Pfam" id="PF07660">
    <property type="entry name" value="STN"/>
    <property type="match status" value="1"/>
</dbReference>
<dbReference type="AlphaFoldDB" id="A0A2S9J2D4"/>
<evidence type="ECO:0000256" key="6">
    <source>
        <dbReference type="ARBA" id="ARBA00023004"/>
    </source>
</evidence>
<evidence type="ECO:0000313" key="14">
    <source>
        <dbReference type="Proteomes" id="UP000239711"/>
    </source>
</evidence>
<evidence type="ECO:0000256" key="5">
    <source>
        <dbReference type="ARBA" id="ARBA00022692"/>
    </source>
</evidence>
<dbReference type="GO" id="GO:0006826">
    <property type="term" value="P:iron ion transport"/>
    <property type="evidence" value="ECO:0007669"/>
    <property type="project" value="UniProtKB-KW"/>
</dbReference>
<dbReference type="Pfam" id="PF00593">
    <property type="entry name" value="TonB_dep_Rec_b-barrel"/>
    <property type="match status" value="1"/>
</dbReference>
<comment type="similarity">
    <text evidence="10 11">Belongs to the TonB-dependent receptor family.</text>
</comment>
<evidence type="ECO:0000256" key="11">
    <source>
        <dbReference type="RuleBase" id="RU003357"/>
    </source>
</evidence>
<dbReference type="PROSITE" id="PS52016">
    <property type="entry name" value="TONB_DEPENDENT_REC_3"/>
    <property type="match status" value="1"/>
</dbReference>
<keyword evidence="6" id="KW-0408">Iron</keyword>
<evidence type="ECO:0000256" key="7">
    <source>
        <dbReference type="ARBA" id="ARBA00023077"/>
    </source>
</evidence>
<evidence type="ECO:0000256" key="8">
    <source>
        <dbReference type="ARBA" id="ARBA00023136"/>
    </source>
</evidence>
<dbReference type="InterPro" id="IPR039426">
    <property type="entry name" value="TonB-dep_rcpt-like"/>
</dbReference>
<keyword evidence="2 10" id="KW-0813">Transport</keyword>
<keyword evidence="3 10" id="KW-1134">Transmembrane beta strand</keyword>
<keyword evidence="8 10" id="KW-0472">Membrane</keyword>
<dbReference type="SUPFAM" id="SSF56935">
    <property type="entry name" value="Porins"/>
    <property type="match status" value="1"/>
</dbReference>
<reference evidence="13 14" key="1">
    <citation type="submission" date="2018-02" db="EMBL/GenBank/DDBJ databases">
        <title>The draft genome of Sphingobacterium sp. 5JN-11.</title>
        <authorList>
            <person name="Liu L."/>
            <person name="Li L."/>
            <person name="Liang L."/>
            <person name="Zhang X."/>
            <person name="Wang T."/>
        </authorList>
    </citation>
    <scope>NUCLEOTIDE SEQUENCE [LARGE SCALE GENOMIC DNA]</scope>
    <source>
        <strain evidence="13 14">5JN-11</strain>
    </source>
</reference>
<evidence type="ECO:0000256" key="4">
    <source>
        <dbReference type="ARBA" id="ARBA00022496"/>
    </source>
</evidence>
<dbReference type="EMBL" id="PVBQ01000009">
    <property type="protein sequence ID" value="PRD46943.1"/>
    <property type="molecule type" value="Genomic_DNA"/>
</dbReference>
<accession>A0A2S9J2D4</accession>
<comment type="subcellular location">
    <subcellularLocation>
        <location evidence="1 10">Cell outer membrane</location>
        <topology evidence="1 10">Multi-pass membrane protein</topology>
    </subcellularLocation>
</comment>
<evidence type="ECO:0000256" key="3">
    <source>
        <dbReference type="ARBA" id="ARBA00022452"/>
    </source>
</evidence>
<evidence type="ECO:0000256" key="10">
    <source>
        <dbReference type="PROSITE-ProRule" id="PRU01360"/>
    </source>
</evidence>
<keyword evidence="5 10" id="KW-0812">Transmembrane</keyword>